<dbReference type="InterPro" id="IPR043130">
    <property type="entry name" value="CDP-OH_PTrfase_TM_dom"/>
</dbReference>
<evidence type="ECO:0000313" key="2">
    <source>
        <dbReference type="EMBL" id="TRY76889.1"/>
    </source>
</evidence>
<dbReference type="OrthoDB" id="6359380at2759"/>
<gene>
    <name evidence="2" type="ORF">TCAL_09230</name>
</gene>
<dbReference type="AlphaFoldDB" id="A0A553PGT0"/>
<dbReference type="EMBL" id="VCGU01000004">
    <property type="protein sequence ID" value="TRY76889.1"/>
    <property type="molecule type" value="Genomic_DNA"/>
</dbReference>
<feature type="transmembrane region" description="Helical" evidence="1">
    <location>
        <begin position="227"/>
        <end position="247"/>
    </location>
</feature>
<name>A0A553PGT0_TIGCA</name>
<dbReference type="STRING" id="6832.A0A553PGT0"/>
<keyword evidence="1" id="KW-1133">Transmembrane helix</keyword>
<evidence type="ECO:0008006" key="4">
    <source>
        <dbReference type="Google" id="ProtNLM"/>
    </source>
</evidence>
<feature type="transmembrane region" description="Helical" evidence="1">
    <location>
        <begin position="285"/>
        <end position="305"/>
    </location>
</feature>
<keyword evidence="1" id="KW-0472">Membrane</keyword>
<dbReference type="Gene3D" id="1.20.120.1760">
    <property type="match status" value="1"/>
</dbReference>
<feature type="transmembrane region" description="Helical" evidence="1">
    <location>
        <begin position="317"/>
        <end position="338"/>
    </location>
</feature>
<comment type="caution">
    <text evidence="2">The sequence shown here is derived from an EMBL/GenBank/DDBJ whole genome shotgun (WGS) entry which is preliminary data.</text>
</comment>
<sequence>MANLGYLTLFLLAVAIYFLWMDVALYINLQKVPPTSPTVQPLQTNISDYTYTPFYPITVKLLFQGPTIHYIDTPLGFWTVEYTNIAQWISANGVSIVGVFFAACAAKMFLSDSLKVRQLGVLMFKIRDFMDSLDGTVARARRSQVALLVEPGTFGYYFDGICDAIGDTMIFLAIITYCNRNYSIGAKHGNRLSYLRLDATSISNALPTINKPSCRSYFSFCRKNQPAITLFICIACQALLSSMLWNFSLIKYHNLLETDLYAKNSSGILAQNTTLKSPAMWMIVYFWRILNPHSITQLILIAILYDKAFEYLTTIQYLGYIPILAIGFASQLYARYALSSILTMS</sequence>
<proteinExistence type="predicted"/>
<evidence type="ECO:0000256" key="1">
    <source>
        <dbReference type="SAM" id="Phobius"/>
    </source>
</evidence>
<protein>
    <recommendedName>
        <fullName evidence="4">CDP-diacylglycerol--inositol 3-phosphatidyltransferase</fullName>
    </recommendedName>
</protein>
<reference evidence="2 3" key="1">
    <citation type="journal article" date="2018" name="Nat. Ecol. Evol.">
        <title>Genomic signatures of mitonuclear coevolution across populations of Tigriopus californicus.</title>
        <authorList>
            <person name="Barreto F.S."/>
            <person name="Watson E.T."/>
            <person name="Lima T.G."/>
            <person name="Willett C.S."/>
            <person name="Edmands S."/>
            <person name="Li W."/>
            <person name="Burton R.S."/>
        </authorList>
    </citation>
    <scope>NUCLEOTIDE SEQUENCE [LARGE SCALE GENOMIC DNA]</scope>
    <source>
        <strain evidence="2 3">San Diego</strain>
    </source>
</reference>
<evidence type="ECO:0000313" key="3">
    <source>
        <dbReference type="Proteomes" id="UP000318571"/>
    </source>
</evidence>
<feature type="transmembrane region" description="Helical" evidence="1">
    <location>
        <begin position="7"/>
        <end position="27"/>
    </location>
</feature>
<feature type="transmembrane region" description="Helical" evidence="1">
    <location>
        <begin position="85"/>
        <end position="110"/>
    </location>
</feature>
<accession>A0A553PGT0</accession>
<keyword evidence="1" id="KW-0812">Transmembrane</keyword>
<dbReference type="OMA" id="QYQCQNY"/>
<organism evidence="2 3">
    <name type="scientific">Tigriopus californicus</name>
    <name type="common">Marine copepod</name>
    <dbReference type="NCBI Taxonomy" id="6832"/>
    <lineage>
        <taxon>Eukaryota</taxon>
        <taxon>Metazoa</taxon>
        <taxon>Ecdysozoa</taxon>
        <taxon>Arthropoda</taxon>
        <taxon>Crustacea</taxon>
        <taxon>Multicrustacea</taxon>
        <taxon>Hexanauplia</taxon>
        <taxon>Copepoda</taxon>
        <taxon>Harpacticoida</taxon>
        <taxon>Harpacticidae</taxon>
        <taxon>Tigriopus</taxon>
    </lineage>
</organism>
<dbReference type="Proteomes" id="UP000318571">
    <property type="component" value="Chromosome 5"/>
</dbReference>
<keyword evidence="3" id="KW-1185">Reference proteome</keyword>